<accession>A0AA38YST2</accession>
<dbReference type="Pfam" id="PF23286">
    <property type="entry name" value="LRR_13"/>
    <property type="match status" value="1"/>
</dbReference>
<dbReference type="InterPro" id="IPR058192">
    <property type="entry name" value="WHD_ROQ1-like"/>
</dbReference>
<evidence type="ECO:0000313" key="12">
    <source>
        <dbReference type="Proteomes" id="UP001168098"/>
    </source>
</evidence>
<dbReference type="Gene3D" id="3.80.10.10">
    <property type="entry name" value="Ribonuclease Inhibitor"/>
    <property type="match status" value="3"/>
</dbReference>
<feature type="domain" description="Disease resistance protein Roq1-like winged-helix" evidence="9">
    <location>
        <begin position="242"/>
        <end position="307"/>
    </location>
</feature>
<organism evidence="11 12">
    <name type="scientific">Vitis rotundifolia</name>
    <name type="common">Muscadine grape</name>
    <dbReference type="NCBI Taxonomy" id="103349"/>
    <lineage>
        <taxon>Eukaryota</taxon>
        <taxon>Viridiplantae</taxon>
        <taxon>Streptophyta</taxon>
        <taxon>Embryophyta</taxon>
        <taxon>Tracheophyta</taxon>
        <taxon>Spermatophyta</taxon>
        <taxon>Magnoliopsida</taxon>
        <taxon>eudicotyledons</taxon>
        <taxon>Gunneridae</taxon>
        <taxon>Pentapetalae</taxon>
        <taxon>rosids</taxon>
        <taxon>Vitales</taxon>
        <taxon>Vitaceae</taxon>
        <taxon>Viteae</taxon>
        <taxon>Vitis</taxon>
    </lineage>
</organism>
<name>A0AA38YST2_VITRO</name>
<dbReference type="GO" id="GO:0043531">
    <property type="term" value="F:ADP binding"/>
    <property type="evidence" value="ECO:0007669"/>
    <property type="project" value="InterPro"/>
</dbReference>
<dbReference type="Proteomes" id="UP001168098">
    <property type="component" value="Unassembled WGS sequence"/>
</dbReference>
<keyword evidence="2" id="KW-0433">Leucine-rich repeat</keyword>
<evidence type="ECO:0000259" key="8">
    <source>
        <dbReference type="Pfam" id="PF20160"/>
    </source>
</evidence>
<dbReference type="GO" id="GO:0061809">
    <property type="term" value="F:NAD+ nucleosidase activity, cyclic ADP-ribose generating"/>
    <property type="evidence" value="ECO:0007669"/>
    <property type="project" value="UniProtKB-EC"/>
</dbReference>
<dbReference type="PANTHER" id="PTHR11017:SF570">
    <property type="entry name" value="DISEASE RESISTANCE PROTEIN (TIR-NBS CLASS)-RELATED"/>
    <property type="match status" value="1"/>
</dbReference>
<dbReference type="GO" id="GO:0006952">
    <property type="term" value="P:defense response"/>
    <property type="evidence" value="ECO:0007669"/>
    <property type="project" value="InterPro"/>
</dbReference>
<feature type="domain" description="Disease resistance protein RPS4B/Roq1-like leucine-rich repeats" evidence="10">
    <location>
        <begin position="512"/>
        <end position="717"/>
    </location>
</feature>
<evidence type="ECO:0000259" key="10">
    <source>
        <dbReference type="Pfam" id="PF23286"/>
    </source>
</evidence>
<evidence type="ECO:0000259" key="9">
    <source>
        <dbReference type="Pfam" id="PF23282"/>
    </source>
</evidence>
<keyword evidence="4" id="KW-0611">Plant defense</keyword>
<evidence type="ECO:0000256" key="6">
    <source>
        <dbReference type="ARBA" id="ARBA00047304"/>
    </source>
</evidence>
<dbReference type="InterPro" id="IPR045344">
    <property type="entry name" value="C-JID"/>
</dbReference>
<gene>
    <name evidence="11" type="ORF">PVL29_024652</name>
</gene>
<evidence type="ECO:0000256" key="1">
    <source>
        <dbReference type="ARBA" id="ARBA00011982"/>
    </source>
</evidence>
<dbReference type="PANTHER" id="PTHR11017">
    <property type="entry name" value="LEUCINE-RICH REPEAT-CONTAINING PROTEIN"/>
    <property type="match status" value="1"/>
</dbReference>
<dbReference type="Gene3D" id="1.10.8.430">
    <property type="entry name" value="Helical domain of apoptotic protease-activating factors"/>
    <property type="match status" value="1"/>
</dbReference>
<protein>
    <recommendedName>
        <fullName evidence="1">ADP-ribosyl cyclase/cyclic ADP-ribose hydrolase</fullName>
        <ecNumber evidence="1">3.2.2.6</ecNumber>
    </recommendedName>
</protein>
<dbReference type="InterPro" id="IPR027417">
    <property type="entry name" value="P-loop_NTPase"/>
</dbReference>
<dbReference type="InterPro" id="IPR058546">
    <property type="entry name" value="RPS4B/Roq1-like_LRR"/>
</dbReference>
<comment type="caution">
    <text evidence="11">The sequence shown here is derived from an EMBL/GenBank/DDBJ whole genome shotgun (WGS) entry which is preliminary data.</text>
</comment>
<dbReference type="Pfam" id="PF20160">
    <property type="entry name" value="C-JID"/>
    <property type="match status" value="1"/>
</dbReference>
<dbReference type="EMBL" id="JARBHA010000018">
    <property type="protein sequence ID" value="KAJ9675809.1"/>
    <property type="molecule type" value="Genomic_DNA"/>
</dbReference>
<dbReference type="SUPFAM" id="SSF52058">
    <property type="entry name" value="L domain-like"/>
    <property type="match status" value="1"/>
</dbReference>
<keyword evidence="12" id="KW-1185">Reference proteome</keyword>
<proteinExistence type="predicted"/>
<evidence type="ECO:0000256" key="3">
    <source>
        <dbReference type="ARBA" id="ARBA00022737"/>
    </source>
</evidence>
<evidence type="ECO:0000256" key="4">
    <source>
        <dbReference type="ARBA" id="ARBA00022821"/>
    </source>
</evidence>
<dbReference type="PRINTS" id="PR00364">
    <property type="entry name" value="DISEASERSIST"/>
</dbReference>
<keyword evidence="3" id="KW-0677">Repeat</keyword>
<dbReference type="InterPro" id="IPR042197">
    <property type="entry name" value="Apaf_helical"/>
</dbReference>
<feature type="domain" description="C-JID" evidence="8">
    <location>
        <begin position="779"/>
        <end position="857"/>
    </location>
</feature>
<dbReference type="SUPFAM" id="SSF52540">
    <property type="entry name" value="P-loop containing nucleoside triphosphate hydrolases"/>
    <property type="match status" value="1"/>
</dbReference>
<keyword evidence="5" id="KW-0520">NAD</keyword>
<dbReference type="Pfam" id="PF23282">
    <property type="entry name" value="WHD_ROQ1"/>
    <property type="match status" value="1"/>
</dbReference>
<dbReference type="InterPro" id="IPR002182">
    <property type="entry name" value="NB-ARC"/>
</dbReference>
<evidence type="ECO:0000313" key="11">
    <source>
        <dbReference type="EMBL" id="KAJ9675809.1"/>
    </source>
</evidence>
<reference evidence="11 12" key="1">
    <citation type="journal article" date="2023" name="BMC Biotechnol.">
        <title>Vitis rotundifolia cv Carlos genome sequencing.</title>
        <authorList>
            <person name="Huff M."/>
            <person name="Hulse-Kemp A."/>
            <person name="Scheffler B."/>
            <person name="Youngblood R."/>
            <person name="Simpson S."/>
            <person name="Babiker E."/>
            <person name="Staton M."/>
        </authorList>
    </citation>
    <scope>NUCLEOTIDE SEQUENCE [LARGE SCALE GENOMIC DNA]</scope>
    <source>
        <tissue evidence="11">Leaf</tissue>
    </source>
</reference>
<dbReference type="EC" id="3.2.2.6" evidence="1"/>
<evidence type="ECO:0000256" key="2">
    <source>
        <dbReference type="ARBA" id="ARBA00022614"/>
    </source>
</evidence>
<dbReference type="InterPro" id="IPR032675">
    <property type="entry name" value="LRR_dom_sf"/>
</dbReference>
<evidence type="ECO:0000256" key="5">
    <source>
        <dbReference type="ARBA" id="ARBA00023027"/>
    </source>
</evidence>
<dbReference type="AlphaFoldDB" id="A0AA38YST2"/>
<comment type="catalytic activity">
    <reaction evidence="6">
        <text>NAD(+) + H2O = ADP-D-ribose + nicotinamide + H(+)</text>
        <dbReference type="Rhea" id="RHEA:16301"/>
        <dbReference type="ChEBI" id="CHEBI:15377"/>
        <dbReference type="ChEBI" id="CHEBI:15378"/>
        <dbReference type="ChEBI" id="CHEBI:17154"/>
        <dbReference type="ChEBI" id="CHEBI:57540"/>
        <dbReference type="ChEBI" id="CHEBI:57967"/>
        <dbReference type="EC" id="3.2.2.6"/>
    </reaction>
    <physiologicalReaction direction="left-to-right" evidence="6">
        <dbReference type="Rhea" id="RHEA:16302"/>
    </physiologicalReaction>
</comment>
<evidence type="ECO:0000259" key="7">
    <source>
        <dbReference type="Pfam" id="PF00931"/>
    </source>
</evidence>
<feature type="domain" description="NB-ARC" evidence="7">
    <location>
        <begin position="11"/>
        <end position="173"/>
    </location>
</feature>
<dbReference type="InterPro" id="IPR044974">
    <property type="entry name" value="Disease_R_plants"/>
</dbReference>
<sequence length="879" mass="100248">MVDRLEEIIPQMIGPLSNDIRMIGIYGLGGIGKTTIAKAVYNQIASRFMITSFIANISEESKSRGLLHFQKQLLHDILPRRENFISNVDEGIHMIQDRLCFKKVLLVLDDVDALDQLEALAGDHNWFGLGSRIIITTRHSHLLDVHKMDAFYKVKKLKHEEAVELFSWHAFEQGHPKNDYKVLSNTMVRCVDGHPLGLKVLGRFLFGKTTCQWESELQKLELEPNQEIQSVLKRSYDELDRTQKEIFLDVACFFNGEYKDHVKRILDACDFYAESGIGVLSDKCLITIFDNKISMHHLLQQMGRDIGTEAIEGILFDLSILKQIHITTKSFEMMKKLRLLKIYWHESASMREDNKVELSKDFEFPSYELKYLYWHGYPLESLPSSFYAEDLVELDMSSSILKQLWESDNPLEKLNTIRGSFSQHLMEIPDLSVRAPNLEKLILDGCSSLLEVHSSIGRLKKIIVLNLKNCKKLSSFPSIINMKALEILNLAGYSEIKKCKNLTSLPTCTFKLKSLEYLFLSGCSKLENFPEIMEDMENLKELLLDGTSIEVLPSSSERLKGLVLLNLRKCKKLVSLPDSMCNLRSLQTLIVSGCSQLDQLPKNVGSLQHLVQLHADGTAIKQPANSINKFNGIGLRLPSFPCLSSLAILNLSSFNLSRNNFLSIPTTLSELTNLRDLRLEQCQNLTEIPMLPPSVPNIDAHDCTSLSLSSSSISMLQWLQFLFYYWSKPVEDQFNDDKRDALQRFPDNLVSFSCSEPSLSNFAVEKQKIFENVAYSMILHGSGIPKWIWHQSMGSFVKIKLPTDWYDDDFLGFAVCSVLEHLPDRIICHLSPDTLDYGELIDFGHDFHCKGSDVSSEHVWLGYQPCAEMRMFQVNDPTE</sequence>
<dbReference type="Pfam" id="PF00931">
    <property type="entry name" value="NB-ARC"/>
    <property type="match status" value="1"/>
</dbReference>
<dbReference type="Gene3D" id="3.40.50.300">
    <property type="entry name" value="P-loop containing nucleotide triphosphate hydrolases"/>
    <property type="match status" value="1"/>
</dbReference>